<accession>A0AA46U9Y6</accession>
<dbReference type="InterPro" id="IPR025905">
    <property type="entry name" value="NVEALA"/>
</dbReference>
<proteinExistence type="predicted"/>
<evidence type="ECO:0000313" key="1">
    <source>
        <dbReference type="EMBL" id="UYU70939.1"/>
    </source>
</evidence>
<dbReference type="RefSeq" id="WP_195577664.1">
    <property type="nucleotide sequence ID" value="NZ_CAXSXH010000025.1"/>
</dbReference>
<evidence type="ECO:0000313" key="2">
    <source>
        <dbReference type="Proteomes" id="UP001156216"/>
    </source>
</evidence>
<dbReference type="Proteomes" id="UP001156216">
    <property type="component" value="Chromosome"/>
</dbReference>
<dbReference type="AlphaFoldDB" id="A0AA46U9Y6"/>
<dbReference type="EMBL" id="CP083681">
    <property type="protein sequence ID" value="UYU70939.1"/>
    <property type="molecule type" value="Genomic_DNA"/>
</dbReference>
<name>A0AA46U9Y6_BACT4</name>
<dbReference type="Pfam" id="PF14055">
    <property type="entry name" value="NVEALA"/>
    <property type="match status" value="1"/>
</dbReference>
<gene>
    <name evidence="1" type="ORF">KQP59_22150</name>
</gene>
<protein>
    <submittedName>
        <fullName evidence="1">NVEALA domain-containing protein</fullName>
    </submittedName>
</protein>
<sequence length="98" mass="10764">MKKKVISIIAFVIIVFVVGYVTSISQNNVKLSALALANVEAFADGGEYPDMEIVCNQSKHTSPGSCWSIKGECFRLSLRWDDCTFTGVTYHHCTTACP</sequence>
<reference evidence="1" key="1">
    <citation type="submission" date="2021-06" db="EMBL/GenBank/DDBJ databases">
        <title>Interrogation of the integrated mobile genetic elements in gut-associated Bacteroides with a consensus prediction approach.</title>
        <authorList>
            <person name="Campbell D.E."/>
            <person name="Leigh J.R."/>
            <person name="Kim T."/>
            <person name="England W."/>
            <person name="Whitaker R.J."/>
            <person name="Degnan P.H."/>
        </authorList>
    </citation>
    <scope>NUCLEOTIDE SEQUENCE</scope>
    <source>
        <strain evidence="1">VPI-BTDOT2</strain>
    </source>
</reference>
<organism evidence="1 2">
    <name type="scientific">Bacteroides thetaiotaomicron</name>
    <dbReference type="NCBI Taxonomy" id="818"/>
    <lineage>
        <taxon>Bacteria</taxon>
        <taxon>Pseudomonadati</taxon>
        <taxon>Bacteroidota</taxon>
        <taxon>Bacteroidia</taxon>
        <taxon>Bacteroidales</taxon>
        <taxon>Bacteroidaceae</taxon>
        <taxon>Bacteroides</taxon>
    </lineage>
</organism>